<dbReference type="AlphaFoldDB" id="A0A2P7B2W0"/>
<evidence type="ECO:0000313" key="2">
    <source>
        <dbReference type="EMBL" id="PSH60799.1"/>
    </source>
</evidence>
<protein>
    <recommendedName>
        <fullName evidence="1">ABC-type glycine betaine transport system substrate-binding domain-containing protein</fullName>
    </recommendedName>
</protein>
<reference evidence="3" key="1">
    <citation type="submission" date="2017-11" db="EMBL/GenBank/DDBJ databases">
        <authorList>
            <person name="Kuznetsova I."/>
            <person name="Sazanova A."/>
            <person name="Chirak E."/>
            <person name="Safronova V."/>
            <person name="Willems A."/>
        </authorList>
    </citation>
    <scope>NUCLEOTIDE SEQUENCE [LARGE SCALE GENOMIC DNA]</scope>
    <source>
        <strain evidence="3">CCBAU 03422</strain>
    </source>
</reference>
<dbReference type="Proteomes" id="UP000241764">
    <property type="component" value="Unassembled WGS sequence"/>
</dbReference>
<gene>
    <name evidence="2" type="ORF">CU103_24805</name>
</gene>
<keyword evidence="3" id="KW-1185">Reference proteome</keyword>
<dbReference type="Gene3D" id="3.40.190.100">
    <property type="entry name" value="Glycine betaine-binding periplasmic protein, domain 2"/>
    <property type="match status" value="1"/>
</dbReference>
<dbReference type="GO" id="GO:0043190">
    <property type="term" value="C:ATP-binding cassette (ABC) transporter complex"/>
    <property type="evidence" value="ECO:0007669"/>
    <property type="project" value="InterPro"/>
</dbReference>
<sequence>MHRRNLLQTVGHKVTAGYQNMWRAVSEGQLDAALEVWSSNVTEQYRPLNSEGKVEDHLGSLGLVAREGFVYPPHVASLCPGPAGLASVEELRRICHVVATPRHRRQIC</sequence>
<dbReference type="EMBL" id="PGGM01000015">
    <property type="protein sequence ID" value="PSH60799.1"/>
    <property type="molecule type" value="Genomic_DNA"/>
</dbReference>
<dbReference type="Pfam" id="PF04069">
    <property type="entry name" value="OpuAC"/>
    <property type="match status" value="1"/>
</dbReference>
<organism evidence="2 3">
    <name type="scientific">Phyllobacterium sophorae</name>
    <dbReference type="NCBI Taxonomy" id="1520277"/>
    <lineage>
        <taxon>Bacteria</taxon>
        <taxon>Pseudomonadati</taxon>
        <taxon>Pseudomonadota</taxon>
        <taxon>Alphaproteobacteria</taxon>
        <taxon>Hyphomicrobiales</taxon>
        <taxon>Phyllobacteriaceae</taxon>
        <taxon>Phyllobacterium</taxon>
    </lineage>
</organism>
<dbReference type="GO" id="GO:0022857">
    <property type="term" value="F:transmembrane transporter activity"/>
    <property type="evidence" value="ECO:0007669"/>
    <property type="project" value="InterPro"/>
</dbReference>
<dbReference type="SUPFAM" id="SSF53850">
    <property type="entry name" value="Periplasmic binding protein-like II"/>
    <property type="match status" value="1"/>
</dbReference>
<evidence type="ECO:0000259" key="1">
    <source>
        <dbReference type="Pfam" id="PF04069"/>
    </source>
</evidence>
<dbReference type="InterPro" id="IPR007210">
    <property type="entry name" value="ABC_Gly_betaine_transp_sub-bd"/>
</dbReference>
<dbReference type="Gene3D" id="3.40.190.10">
    <property type="entry name" value="Periplasmic binding protein-like II"/>
    <property type="match status" value="1"/>
</dbReference>
<name>A0A2P7B2W0_9HYPH</name>
<evidence type="ECO:0000313" key="3">
    <source>
        <dbReference type="Proteomes" id="UP000241764"/>
    </source>
</evidence>
<comment type="caution">
    <text evidence="2">The sequence shown here is derived from an EMBL/GenBank/DDBJ whole genome shotgun (WGS) entry which is preliminary data.</text>
</comment>
<proteinExistence type="predicted"/>
<accession>A0A2P7B2W0</accession>
<feature type="domain" description="ABC-type glycine betaine transport system substrate-binding" evidence="1">
    <location>
        <begin position="13"/>
        <end position="91"/>
    </location>
</feature>